<feature type="chain" id="PRO_5043450240" evidence="1">
    <location>
        <begin position="18"/>
        <end position="166"/>
    </location>
</feature>
<name>A0AAV4G5L2_9GAST</name>
<gene>
    <name evidence="3" type="ORF">ElyMa_000582300</name>
</gene>
<keyword evidence="3" id="KW-0378">Hydrolase</keyword>
<dbReference type="AlphaFoldDB" id="A0AAV4G5L2"/>
<accession>A0AAV4G5L2</accession>
<dbReference type="EMBL" id="BMAT01001134">
    <property type="protein sequence ID" value="GFR80474.1"/>
    <property type="molecule type" value="Genomic_DNA"/>
</dbReference>
<evidence type="ECO:0000256" key="1">
    <source>
        <dbReference type="SAM" id="SignalP"/>
    </source>
</evidence>
<dbReference type="Pfam" id="PF14214">
    <property type="entry name" value="Helitron_like_N"/>
    <property type="match status" value="1"/>
</dbReference>
<evidence type="ECO:0000313" key="4">
    <source>
        <dbReference type="Proteomes" id="UP000762676"/>
    </source>
</evidence>
<evidence type="ECO:0000259" key="2">
    <source>
        <dbReference type="Pfam" id="PF14214"/>
    </source>
</evidence>
<organism evidence="3 4">
    <name type="scientific">Elysia marginata</name>
    <dbReference type="NCBI Taxonomy" id="1093978"/>
    <lineage>
        <taxon>Eukaryota</taxon>
        <taxon>Metazoa</taxon>
        <taxon>Spiralia</taxon>
        <taxon>Lophotrochozoa</taxon>
        <taxon>Mollusca</taxon>
        <taxon>Gastropoda</taxon>
        <taxon>Heterobranchia</taxon>
        <taxon>Euthyneura</taxon>
        <taxon>Panpulmonata</taxon>
        <taxon>Sacoglossa</taxon>
        <taxon>Placobranchoidea</taxon>
        <taxon>Plakobranchidae</taxon>
        <taxon>Elysia</taxon>
    </lineage>
</organism>
<dbReference type="Proteomes" id="UP000762676">
    <property type="component" value="Unassembled WGS sequence"/>
</dbReference>
<keyword evidence="1" id="KW-0732">Signal</keyword>
<feature type="signal peptide" evidence="1">
    <location>
        <begin position="1"/>
        <end position="17"/>
    </location>
</feature>
<reference evidence="3 4" key="1">
    <citation type="journal article" date="2021" name="Elife">
        <title>Chloroplast acquisition without the gene transfer in kleptoplastic sea slugs, Plakobranchus ocellatus.</title>
        <authorList>
            <person name="Maeda T."/>
            <person name="Takahashi S."/>
            <person name="Yoshida T."/>
            <person name="Shimamura S."/>
            <person name="Takaki Y."/>
            <person name="Nagai Y."/>
            <person name="Toyoda A."/>
            <person name="Suzuki Y."/>
            <person name="Arimoto A."/>
            <person name="Ishii H."/>
            <person name="Satoh N."/>
            <person name="Nishiyama T."/>
            <person name="Hasebe M."/>
            <person name="Maruyama T."/>
            <person name="Minagawa J."/>
            <person name="Obokata J."/>
            <person name="Shigenobu S."/>
        </authorList>
    </citation>
    <scope>NUCLEOTIDE SEQUENCE [LARGE SCALE GENOMIC DNA]</scope>
</reference>
<keyword evidence="3" id="KW-0067">ATP-binding</keyword>
<feature type="domain" description="Helitron helicase-like" evidence="2">
    <location>
        <begin position="63"/>
        <end position="145"/>
    </location>
</feature>
<protein>
    <submittedName>
        <fullName evidence="3">ATP-dependent DNA helicase pif1</fullName>
    </submittedName>
</protein>
<sequence length="166" mass="19696">MMMVMIMMMMMVMINYDDDCNDYDDDDGDGDDYDGWSFQLTLLRRHKIFELQYFGFHFSIKPDNYILLTSKLFQQFIVDEYAKIECLQYLRHKQGKLRADCYGELQDAISHNADPRNLGQRIILPLSHTGGLRYMFEKDNYTLSLSSLFIPHHILQHPLHISFPVR</sequence>
<dbReference type="PANTHER" id="PTHR45786:SF74">
    <property type="entry name" value="ATP-DEPENDENT DNA HELICASE"/>
    <property type="match status" value="1"/>
</dbReference>
<dbReference type="GO" id="GO:0004386">
    <property type="term" value="F:helicase activity"/>
    <property type="evidence" value="ECO:0007669"/>
    <property type="project" value="UniProtKB-KW"/>
</dbReference>
<keyword evidence="3" id="KW-0547">Nucleotide-binding</keyword>
<comment type="caution">
    <text evidence="3">The sequence shown here is derived from an EMBL/GenBank/DDBJ whole genome shotgun (WGS) entry which is preliminary data.</text>
</comment>
<keyword evidence="4" id="KW-1185">Reference proteome</keyword>
<dbReference type="PANTHER" id="PTHR45786">
    <property type="entry name" value="DNA BINDING PROTEIN-LIKE"/>
    <property type="match status" value="1"/>
</dbReference>
<evidence type="ECO:0000313" key="3">
    <source>
        <dbReference type="EMBL" id="GFR80474.1"/>
    </source>
</evidence>
<proteinExistence type="predicted"/>
<keyword evidence="3" id="KW-0347">Helicase</keyword>
<dbReference type="InterPro" id="IPR025476">
    <property type="entry name" value="Helitron_helicase-like"/>
</dbReference>